<name>A0A1F6Y6Q1_9BACT</name>
<keyword evidence="1" id="KW-0812">Transmembrane</keyword>
<feature type="domain" description="Zinc-ribbon" evidence="2">
    <location>
        <begin position="2"/>
        <end position="22"/>
    </location>
</feature>
<dbReference type="SUPFAM" id="SSF54523">
    <property type="entry name" value="Pili subunits"/>
    <property type="match status" value="1"/>
</dbReference>
<accession>A0A1F6Y6Q1</accession>
<dbReference type="Gene3D" id="2.10.25.10">
    <property type="entry name" value="Laminin"/>
    <property type="match status" value="1"/>
</dbReference>
<evidence type="ECO:0000313" key="4">
    <source>
        <dbReference type="Proteomes" id="UP000178661"/>
    </source>
</evidence>
<protein>
    <recommendedName>
        <fullName evidence="2">Zinc-ribbon domain-containing protein</fullName>
    </recommendedName>
</protein>
<dbReference type="Gene3D" id="3.30.700.10">
    <property type="entry name" value="Glycoprotein, Type 4 Pilin"/>
    <property type="match status" value="1"/>
</dbReference>
<dbReference type="EMBL" id="MFVR01000007">
    <property type="protein sequence ID" value="OGJ02043.1"/>
    <property type="molecule type" value="Genomic_DNA"/>
</dbReference>
<proteinExistence type="predicted"/>
<dbReference type="InterPro" id="IPR045584">
    <property type="entry name" value="Pilin-like"/>
</dbReference>
<evidence type="ECO:0000259" key="2">
    <source>
        <dbReference type="Pfam" id="PF13240"/>
    </source>
</evidence>
<reference evidence="3 4" key="1">
    <citation type="journal article" date="2016" name="Nat. Commun.">
        <title>Thousands of microbial genomes shed light on interconnected biogeochemical processes in an aquifer system.</title>
        <authorList>
            <person name="Anantharaman K."/>
            <person name="Brown C.T."/>
            <person name="Hug L.A."/>
            <person name="Sharon I."/>
            <person name="Castelle C.J."/>
            <person name="Probst A.J."/>
            <person name="Thomas B.C."/>
            <person name="Singh A."/>
            <person name="Wilkins M.J."/>
            <person name="Karaoz U."/>
            <person name="Brodie E.L."/>
            <person name="Williams K.H."/>
            <person name="Hubbard S.S."/>
            <person name="Banfield J.F."/>
        </authorList>
    </citation>
    <scope>NUCLEOTIDE SEQUENCE [LARGE SCALE GENOMIC DNA]</scope>
</reference>
<dbReference type="Pfam" id="PF13240">
    <property type="entry name" value="Zn_Ribbon_1"/>
    <property type="match status" value="1"/>
</dbReference>
<feature type="transmembrane region" description="Helical" evidence="1">
    <location>
        <begin position="73"/>
        <end position="92"/>
    </location>
</feature>
<organism evidence="3 4">
    <name type="scientific">Candidatus Nomurabacteria bacterium RIFCSPLOWO2_12_FULL_37_8</name>
    <dbReference type="NCBI Taxonomy" id="1801793"/>
    <lineage>
        <taxon>Bacteria</taxon>
        <taxon>Candidatus Nomuraibacteriota</taxon>
    </lineage>
</organism>
<evidence type="ECO:0000313" key="3">
    <source>
        <dbReference type="EMBL" id="OGJ02043.1"/>
    </source>
</evidence>
<gene>
    <name evidence="3" type="ORF">A3G98_01020</name>
</gene>
<feature type="transmembrane region" description="Helical" evidence="1">
    <location>
        <begin position="125"/>
        <end position="150"/>
    </location>
</feature>
<dbReference type="Proteomes" id="UP000178661">
    <property type="component" value="Unassembled WGS sequence"/>
</dbReference>
<dbReference type="AlphaFoldDB" id="A0A1F6Y6Q1"/>
<dbReference type="InterPro" id="IPR026870">
    <property type="entry name" value="Zinc_ribbon_dom"/>
</dbReference>
<sequence>MFCHKCGNKLDKDSKFCGKCGNTTTKESMSEQAPINDSNTNEQVEHKTLPTIKCGNCGYIGAGEPARSLAGKILAWICVVFAPIITIVYFVATHKWRCPKCKSTFLGVKNEHGVFVGQTGGASRIVTIFICILVGVAIMGILASVVLASLNSARQKGADASIKANLANARAQAELYYDKNADSYEGVCTSTEGVLEMKSNASESSGSNVVCNDVTKSWAMSSPLKSIPDNSWCVDSTGTNKEISGGIGNQTSCSGNYSSDTTDASNAPALTGAQVCARDLPNSTWDGKSYTSDGSYECSCKKGYEPNTAGNACITPDQSCNSQFPNTHFVGNNTCECKTGYTWNSSQTACY</sequence>
<keyword evidence="1" id="KW-0472">Membrane</keyword>
<comment type="caution">
    <text evidence="3">The sequence shown here is derived from an EMBL/GenBank/DDBJ whole genome shotgun (WGS) entry which is preliminary data.</text>
</comment>
<keyword evidence="1" id="KW-1133">Transmembrane helix</keyword>
<evidence type="ECO:0000256" key="1">
    <source>
        <dbReference type="SAM" id="Phobius"/>
    </source>
</evidence>